<evidence type="ECO:0000259" key="8">
    <source>
        <dbReference type="PROSITE" id="PS50850"/>
    </source>
</evidence>
<dbReference type="PRINTS" id="PR01036">
    <property type="entry name" value="TCRTETB"/>
</dbReference>
<keyword evidence="10" id="KW-1185">Reference proteome</keyword>
<reference evidence="9 10" key="1">
    <citation type="submission" date="2024-01" db="EMBL/GenBank/DDBJ databases">
        <authorList>
            <person name="Allen C."/>
            <person name="Tagirdzhanova G."/>
        </authorList>
    </citation>
    <scope>NUCLEOTIDE SEQUENCE [LARGE SCALE GENOMIC DNA]</scope>
</reference>
<feature type="transmembrane region" description="Helical" evidence="7">
    <location>
        <begin position="91"/>
        <end position="115"/>
    </location>
</feature>
<feature type="transmembrane region" description="Helical" evidence="7">
    <location>
        <begin position="183"/>
        <end position="204"/>
    </location>
</feature>
<feature type="transmembrane region" description="Helical" evidence="7">
    <location>
        <begin position="250"/>
        <end position="268"/>
    </location>
</feature>
<comment type="similarity">
    <text evidence="2">Belongs to the major facilitator superfamily. TCR/Tet family.</text>
</comment>
<feature type="transmembrane region" description="Helical" evidence="7">
    <location>
        <begin position="481"/>
        <end position="504"/>
    </location>
</feature>
<feature type="transmembrane region" description="Helical" evidence="7">
    <location>
        <begin position="393"/>
        <end position="411"/>
    </location>
</feature>
<keyword evidence="4 7" id="KW-1133">Transmembrane helix</keyword>
<feature type="transmembrane region" description="Helical" evidence="7">
    <location>
        <begin position="418"/>
        <end position="436"/>
    </location>
</feature>
<feature type="compositionally biased region" description="Basic and acidic residues" evidence="6">
    <location>
        <begin position="589"/>
        <end position="609"/>
    </location>
</feature>
<dbReference type="PANTHER" id="PTHR23501:SF102">
    <property type="entry name" value="DRUG TRANSPORTER, PUTATIVE (AFU_ORTHOLOGUE AFUA_3G08530)-RELATED"/>
    <property type="match status" value="1"/>
</dbReference>
<evidence type="ECO:0000313" key="10">
    <source>
        <dbReference type="Proteomes" id="UP001642405"/>
    </source>
</evidence>
<dbReference type="InterPro" id="IPR036259">
    <property type="entry name" value="MFS_trans_sf"/>
</dbReference>
<evidence type="ECO:0000256" key="5">
    <source>
        <dbReference type="ARBA" id="ARBA00023136"/>
    </source>
</evidence>
<protein>
    <recommendedName>
        <fullName evidence="8">Major facilitator superfamily (MFS) profile domain-containing protein</fullName>
    </recommendedName>
</protein>
<dbReference type="InterPro" id="IPR011701">
    <property type="entry name" value="MFS"/>
</dbReference>
<dbReference type="Proteomes" id="UP001642405">
    <property type="component" value="Unassembled WGS sequence"/>
</dbReference>
<feature type="transmembrane region" description="Helical" evidence="7">
    <location>
        <begin position="313"/>
        <end position="333"/>
    </location>
</feature>
<organism evidence="9 10">
    <name type="scientific">Sporothrix curviconia</name>
    <dbReference type="NCBI Taxonomy" id="1260050"/>
    <lineage>
        <taxon>Eukaryota</taxon>
        <taxon>Fungi</taxon>
        <taxon>Dikarya</taxon>
        <taxon>Ascomycota</taxon>
        <taxon>Pezizomycotina</taxon>
        <taxon>Sordariomycetes</taxon>
        <taxon>Sordariomycetidae</taxon>
        <taxon>Ophiostomatales</taxon>
        <taxon>Ophiostomataceae</taxon>
        <taxon>Sporothrix</taxon>
    </lineage>
</organism>
<dbReference type="Pfam" id="PF07690">
    <property type="entry name" value="MFS_1"/>
    <property type="match status" value="1"/>
</dbReference>
<feature type="compositionally biased region" description="Polar residues" evidence="6">
    <location>
        <begin position="610"/>
        <end position="619"/>
    </location>
</feature>
<dbReference type="Gene3D" id="1.20.1720.10">
    <property type="entry name" value="Multidrug resistance protein D"/>
    <property type="match status" value="1"/>
</dbReference>
<keyword evidence="3 7" id="KW-0812">Transmembrane</keyword>
<sequence length="629" mass="66526">MATSPGDEAHRAKEEAVELFTTTNGSLSDGPAAETSALPSQTSEKLVDDVTVVVTDVPPSDPASVETATPATAAAADPQLYEDSRTRVQTVLIMVSLCSALFLASLDVTVVTVAVPTIAAEFHSTVGYTWIGSAYLLANAATAPSWGKISDIFGRKPMILAAVAIFWVGSLLCAVSRNMTMLIVARSIQGIGSGGVVILVNVCIGDLFSMRKRGLYFGFTGLVWAVSGAIGPIIGGAFTEHASWRWCFYINLPISGLGMAMLIFVLHLHNPRTPIRAGLAAVDWLGSFAVIAGTLLVLLGLTFGGGVMYPWKSAAVISMIVIGALTLVVFAFIEARVARYPIIPLRLFRSRVAIASFVCCFFHGIVFVSGSYYLPLYFQAVVGATPLLSGVYVVPYSIGLSITGAVTGLAIKKTGKYLVFIIGGFVLLTVGFGLFTNLGAEANWAKVILYQIVAALGVGPNFQSTLLSLHTTVERRDIASATATFGFIRQMATTISVVLGGVVFQNQMQRQHDSLVASMGASAADLLTGSSAASSVYLVDDLTGPALTAARMAYWNAIQTMYIMYAAMAGAGLVVSFFITQTTLSKEHVDHKTGLEGMRGRDDEKKQQKAENTLASSDGETGVVAKDEQ</sequence>
<accession>A0ABP0CHG2</accession>
<gene>
    <name evidence="9" type="ORF">SCUCBS95973_007785</name>
</gene>
<feature type="transmembrane region" description="Helical" evidence="7">
    <location>
        <begin position="354"/>
        <end position="373"/>
    </location>
</feature>
<keyword evidence="5 7" id="KW-0472">Membrane</keyword>
<feature type="transmembrane region" description="Helical" evidence="7">
    <location>
        <begin position="216"/>
        <end position="238"/>
    </location>
</feature>
<dbReference type="PANTHER" id="PTHR23501">
    <property type="entry name" value="MAJOR FACILITATOR SUPERFAMILY"/>
    <property type="match status" value="1"/>
</dbReference>
<feature type="region of interest" description="Disordered" evidence="6">
    <location>
        <begin position="22"/>
        <end position="44"/>
    </location>
</feature>
<proteinExistence type="inferred from homology"/>
<evidence type="ECO:0000256" key="7">
    <source>
        <dbReference type="SAM" id="Phobius"/>
    </source>
</evidence>
<evidence type="ECO:0000256" key="1">
    <source>
        <dbReference type="ARBA" id="ARBA00004141"/>
    </source>
</evidence>
<evidence type="ECO:0000256" key="4">
    <source>
        <dbReference type="ARBA" id="ARBA00022989"/>
    </source>
</evidence>
<evidence type="ECO:0000256" key="6">
    <source>
        <dbReference type="SAM" id="MobiDB-lite"/>
    </source>
</evidence>
<feature type="transmembrane region" description="Helical" evidence="7">
    <location>
        <begin position="280"/>
        <end position="301"/>
    </location>
</feature>
<dbReference type="CDD" id="cd17502">
    <property type="entry name" value="MFS_Azr1_MDR_like"/>
    <property type="match status" value="1"/>
</dbReference>
<dbReference type="Gene3D" id="1.20.1250.20">
    <property type="entry name" value="MFS general substrate transporter like domains"/>
    <property type="match status" value="1"/>
</dbReference>
<comment type="caution">
    <text evidence="9">The sequence shown here is derived from an EMBL/GenBank/DDBJ whole genome shotgun (WGS) entry which is preliminary data.</text>
</comment>
<dbReference type="EMBL" id="CAWUHB010000056">
    <property type="protein sequence ID" value="CAK7231062.1"/>
    <property type="molecule type" value="Genomic_DNA"/>
</dbReference>
<feature type="transmembrane region" description="Helical" evidence="7">
    <location>
        <begin position="448"/>
        <end position="469"/>
    </location>
</feature>
<comment type="subcellular location">
    <subcellularLocation>
        <location evidence="1">Membrane</location>
        <topology evidence="1">Multi-pass membrane protein</topology>
    </subcellularLocation>
</comment>
<dbReference type="InterPro" id="IPR020846">
    <property type="entry name" value="MFS_dom"/>
</dbReference>
<evidence type="ECO:0000256" key="3">
    <source>
        <dbReference type="ARBA" id="ARBA00022692"/>
    </source>
</evidence>
<feature type="transmembrane region" description="Helical" evidence="7">
    <location>
        <begin position="562"/>
        <end position="579"/>
    </location>
</feature>
<name>A0ABP0CHG2_9PEZI</name>
<evidence type="ECO:0000256" key="2">
    <source>
        <dbReference type="ARBA" id="ARBA00007520"/>
    </source>
</evidence>
<dbReference type="PROSITE" id="PS50850">
    <property type="entry name" value="MFS"/>
    <property type="match status" value="1"/>
</dbReference>
<dbReference type="SUPFAM" id="SSF103473">
    <property type="entry name" value="MFS general substrate transporter"/>
    <property type="match status" value="2"/>
</dbReference>
<feature type="transmembrane region" description="Helical" evidence="7">
    <location>
        <begin position="127"/>
        <end position="146"/>
    </location>
</feature>
<feature type="domain" description="Major facilitator superfamily (MFS) profile" evidence="8">
    <location>
        <begin position="93"/>
        <end position="584"/>
    </location>
</feature>
<evidence type="ECO:0000313" key="9">
    <source>
        <dbReference type="EMBL" id="CAK7231062.1"/>
    </source>
</evidence>
<feature type="transmembrane region" description="Helical" evidence="7">
    <location>
        <begin position="158"/>
        <end position="177"/>
    </location>
</feature>
<feature type="region of interest" description="Disordered" evidence="6">
    <location>
        <begin position="589"/>
        <end position="629"/>
    </location>
</feature>